<dbReference type="OrthoDB" id="2687788at2759"/>
<dbReference type="InParanoid" id="A0A0D0ASU6"/>
<sequence>MSQLVPSTAPIRTFEDHEDTVQAVAVFPDRRRMVTCSDDDSHFVFGTWRQALC</sequence>
<dbReference type="Gene3D" id="2.130.10.10">
    <property type="entry name" value="YVTN repeat-like/Quinoprotein amine dehydrogenase"/>
    <property type="match status" value="1"/>
</dbReference>
<dbReference type="EMBL" id="KN835280">
    <property type="protein sequence ID" value="KIK41069.1"/>
    <property type="molecule type" value="Genomic_DNA"/>
</dbReference>
<dbReference type="InterPro" id="IPR036322">
    <property type="entry name" value="WD40_repeat_dom_sf"/>
</dbReference>
<dbReference type="Proteomes" id="UP000054485">
    <property type="component" value="Unassembled WGS sequence"/>
</dbReference>
<accession>A0A0D0ASU6</accession>
<dbReference type="SUPFAM" id="SSF50978">
    <property type="entry name" value="WD40 repeat-like"/>
    <property type="match status" value="1"/>
</dbReference>
<name>A0A0D0ASU6_9AGAM</name>
<dbReference type="InterPro" id="IPR001680">
    <property type="entry name" value="WD40_rpt"/>
</dbReference>
<dbReference type="InterPro" id="IPR015943">
    <property type="entry name" value="WD40/YVTN_repeat-like_dom_sf"/>
</dbReference>
<dbReference type="AlphaFoldDB" id="A0A0D0ASU6"/>
<reference evidence="2" key="2">
    <citation type="submission" date="2015-01" db="EMBL/GenBank/DDBJ databases">
        <title>Evolutionary Origins and Diversification of the Mycorrhizal Mutualists.</title>
        <authorList>
            <consortium name="DOE Joint Genome Institute"/>
            <consortium name="Mycorrhizal Genomics Consortium"/>
            <person name="Kohler A."/>
            <person name="Kuo A."/>
            <person name="Nagy L.G."/>
            <person name="Floudas D."/>
            <person name="Copeland A."/>
            <person name="Barry K.W."/>
            <person name="Cichocki N."/>
            <person name="Veneault-Fourrey C."/>
            <person name="LaButti K."/>
            <person name="Lindquist E.A."/>
            <person name="Lipzen A."/>
            <person name="Lundell T."/>
            <person name="Morin E."/>
            <person name="Murat C."/>
            <person name="Riley R."/>
            <person name="Ohm R."/>
            <person name="Sun H."/>
            <person name="Tunlid A."/>
            <person name="Henrissat B."/>
            <person name="Grigoriev I.V."/>
            <person name="Hibbett D.S."/>
            <person name="Martin F."/>
        </authorList>
    </citation>
    <scope>NUCLEOTIDE SEQUENCE [LARGE SCALE GENOMIC DNA]</scope>
    <source>
        <strain evidence="2">UH-Slu-Lm8-n1</strain>
    </source>
</reference>
<dbReference type="HOGENOM" id="CLU_3070233_0_0_1"/>
<reference evidence="1 2" key="1">
    <citation type="submission" date="2014-04" db="EMBL/GenBank/DDBJ databases">
        <authorList>
            <consortium name="DOE Joint Genome Institute"/>
            <person name="Kuo A."/>
            <person name="Ruytinx J."/>
            <person name="Rineau F."/>
            <person name="Colpaert J."/>
            <person name="Kohler A."/>
            <person name="Nagy L.G."/>
            <person name="Floudas D."/>
            <person name="Copeland A."/>
            <person name="Barry K.W."/>
            <person name="Cichocki N."/>
            <person name="Veneault-Fourrey C."/>
            <person name="LaButti K."/>
            <person name="Lindquist E.A."/>
            <person name="Lipzen A."/>
            <person name="Lundell T."/>
            <person name="Morin E."/>
            <person name="Murat C."/>
            <person name="Sun H."/>
            <person name="Tunlid A."/>
            <person name="Henrissat B."/>
            <person name="Grigoriev I.V."/>
            <person name="Hibbett D.S."/>
            <person name="Martin F."/>
            <person name="Nordberg H.P."/>
            <person name="Cantor M.N."/>
            <person name="Hua S.X."/>
        </authorList>
    </citation>
    <scope>NUCLEOTIDE SEQUENCE [LARGE SCALE GENOMIC DNA]</scope>
    <source>
        <strain evidence="1 2">UH-Slu-Lm8-n1</strain>
    </source>
</reference>
<evidence type="ECO:0000313" key="2">
    <source>
        <dbReference type="Proteomes" id="UP000054485"/>
    </source>
</evidence>
<protein>
    <submittedName>
        <fullName evidence="1">Uncharacterized protein</fullName>
    </submittedName>
</protein>
<gene>
    <name evidence="1" type="ORF">CY34DRAFT_806480</name>
</gene>
<keyword evidence="2" id="KW-1185">Reference proteome</keyword>
<organism evidence="1 2">
    <name type="scientific">Suillus luteus UH-Slu-Lm8-n1</name>
    <dbReference type="NCBI Taxonomy" id="930992"/>
    <lineage>
        <taxon>Eukaryota</taxon>
        <taxon>Fungi</taxon>
        <taxon>Dikarya</taxon>
        <taxon>Basidiomycota</taxon>
        <taxon>Agaricomycotina</taxon>
        <taxon>Agaricomycetes</taxon>
        <taxon>Agaricomycetidae</taxon>
        <taxon>Boletales</taxon>
        <taxon>Suillineae</taxon>
        <taxon>Suillaceae</taxon>
        <taxon>Suillus</taxon>
    </lineage>
</organism>
<proteinExistence type="predicted"/>
<dbReference type="SMART" id="SM00320">
    <property type="entry name" value="WD40"/>
    <property type="match status" value="1"/>
</dbReference>
<evidence type="ECO:0000313" key="1">
    <source>
        <dbReference type="EMBL" id="KIK41069.1"/>
    </source>
</evidence>